<dbReference type="RefSeq" id="WP_190877395.1">
    <property type="nucleotide sequence ID" value="NZ_CP159837.1"/>
</dbReference>
<accession>A0AAU8J9X8</accession>
<gene>
    <name evidence="1" type="ORF">ABWT76_004288</name>
</gene>
<protein>
    <submittedName>
        <fullName evidence="1">Uncharacterized protein</fullName>
    </submittedName>
</protein>
<sequence>MRYDDLDSDEKFLINNYRELRKYTAEEREIIRNYRQLSKSQKEAALASESSFQEWIKKSVRWVWDRIVEYAMQEALTALFNCLKQQFFGY</sequence>
<dbReference type="AlphaFoldDB" id="A0AAU8J9X8"/>
<organism evidence="1">
    <name type="scientific">Planktothricoides raciborskii GIHE-MW2</name>
    <dbReference type="NCBI Taxonomy" id="2792601"/>
    <lineage>
        <taxon>Bacteria</taxon>
        <taxon>Bacillati</taxon>
        <taxon>Cyanobacteriota</taxon>
        <taxon>Cyanophyceae</taxon>
        <taxon>Oscillatoriophycideae</taxon>
        <taxon>Oscillatoriales</taxon>
        <taxon>Oscillatoriaceae</taxon>
        <taxon>Planktothricoides</taxon>
    </lineage>
</organism>
<dbReference type="EMBL" id="CP159837">
    <property type="protein sequence ID" value="XCM35597.1"/>
    <property type="molecule type" value="Genomic_DNA"/>
</dbReference>
<name>A0AAU8J9X8_9CYAN</name>
<evidence type="ECO:0000313" key="1">
    <source>
        <dbReference type="EMBL" id="XCM35597.1"/>
    </source>
</evidence>
<proteinExistence type="predicted"/>
<reference evidence="1" key="1">
    <citation type="submission" date="2024-07" db="EMBL/GenBank/DDBJ databases">
        <authorList>
            <person name="Kim Y.J."/>
            <person name="Jeong J.Y."/>
        </authorList>
    </citation>
    <scope>NUCLEOTIDE SEQUENCE</scope>
    <source>
        <strain evidence="1">GIHE-MW2</strain>
    </source>
</reference>